<feature type="coiled-coil region" evidence="3">
    <location>
        <begin position="997"/>
        <end position="1031"/>
    </location>
</feature>
<feature type="region of interest" description="Disordered" evidence="4">
    <location>
        <begin position="1221"/>
        <end position="1337"/>
    </location>
</feature>
<dbReference type="PANTHER" id="PTHR31594">
    <property type="entry name" value="AIG1-TYPE G DOMAIN-CONTAINING PROTEIN"/>
    <property type="match status" value="1"/>
</dbReference>
<dbReference type="PANTHER" id="PTHR31594:SF14">
    <property type="entry name" value="FIBRONECTIN TYPE-III DOMAIN-CONTAINING PROTEIN"/>
    <property type="match status" value="1"/>
</dbReference>
<protein>
    <submittedName>
        <fullName evidence="5">Uncharacterized protein</fullName>
    </submittedName>
</protein>
<dbReference type="EMBL" id="GDIQ01044593">
    <property type="protein sequence ID" value="JAN50144.1"/>
    <property type="molecule type" value="Transcribed_RNA"/>
</dbReference>
<dbReference type="Gene3D" id="3.40.50.300">
    <property type="entry name" value="P-loop containing nucleotide triphosphate hydrolases"/>
    <property type="match status" value="1"/>
</dbReference>
<feature type="compositionally biased region" description="Polar residues" evidence="4">
    <location>
        <begin position="1371"/>
        <end position="1409"/>
    </location>
</feature>
<reference evidence="5" key="1">
    <citation type="submission" date="2015-10" db="EMBL/GenBank/DDBJ databases">
        <title>EvidentialGene: Evidence-directed Construction of Complete mRNA Transcriptomes without Genomes.</title>
        <authorList>
            <person name="Gilbert D.G."/>
        </authorList>
    </citation>
    <scope>NUCLEOTIDE SEQUENCE</scope>
</reference>
<keyword evidence="3" id="KW-0175">Coiled coil</keyword>
<dbReference type="Pfam" id="PF04548">
    <property type="entry name" value="AIG1"/>
    <property type="match status" value="1"/>
</dbReference>
<dbReference type="GO" id="GO:0005525">
    <property type="term" value="F:GTP binding"/>
    <property type="evidence" value="ECO:0007669"/>
    <property type="project" value="InterPro"/>
</dbReference>
<dbReference type="InterPro" id="IPR052090">
    <property type="entry name" value="Cytolytic_pore-forming_toxin"/>
</dbReference>
<sequence>MTEPGLRLSALGRNVRVGDFYNYFTDAVFPSKEEVPDQGKEISHTKQTKFSFFYQQPFKSKRQILDIDSHVQRYIEKGSSDSDQPWFLHYLNISPKDGDDKKAQVTAFFRVVRRTEVLKWDAIESQMSDHKLKSGGQATHLVGEVVYGAEVICSFHRELQEETKESAQRNIYLSAKNYFDQTLVNQSAIEDIPVELDNVSCTIFSSLKGGKPIEKSFRELSQYLEKICSSGEDDHPSKWKPINLFLFYIPEQIKTRIELDRKIDFKSEMEQYRSTWTFIEEECLSISNHSSINRFPLLGKVMSDFQRVQPDFRKKIDKKIENEEYGKCHTEVALKKMKSISNFLNDVIDWLVNRRDEIEEFSRLTSGTELIAMDLEEIKIQIAKKDKKFFKVFVLKLEYKEDPTMNCMQKEIGDETSVAELPVVPIFSYEKGSKLVRSMFAEFVEKAQLSNLHGDTSYYIELSQDSPTIDNGTIRTYDKSRQSPKMINDSSSSPSCTITIEPNPNQQDHVENAGISFSTESLVQLESSQDEEFTTPSGSLSDSNITIEDESSNATQFPQKAETKPSLQQMSISTTNINPIHPIATSSKCEAITQLAEKFEQVSLNDQKSIGRPSVAENLAKNANISTSLECKSASGKSQDVDKHVVPACLKEPYQKQTSSQHDDKSDATIDNTNDEDDDKIRQSEFGSRDQNSEPPAREMLVFGEDRRIAEIFVDGKTQYSKLLRSGPPDSYLLNAIQKSNGNDFKWFDICRPGDALQSPDPKKHKIIILMGATGSGKSTLINGMINYILGVRWNDSFRFKCVRDEENVRSQAYSQTSSVTAYTLHHREGMTIPYSITIIDTPGYGDTGGVKKDKEITAKIHRFLTQQETRIDEIHAACFVAASGDSRLTATQRYIIDSVLSIFGKDMKENLRLLVTFADNDDPPVVEACKLANFPATPALDDITYSKFNSAVLYCSNVIQENELSFDELFWDMGQENFHKFFTMLAEMDGRNLTSTREVIQRRQQLEQSLKDIECELEDFLLNIEEIEKYRQKLRKYDHNMETNKNFVQEKMEMRLIKVDCDYGFKAYNCRICNNTCEMHLRSTYFQKRQCEDRSCQCSGSDHEFQPFAWTRVPAKVKTTRNDMKAEFEFNSNQKLKTEELMENCSHDLDIAKVKVISLLEQIGVNASSLDSTALRSNALNPTEYLSLMRSRILEEQPPGYEIRLQTLSDLQHSWNTSAKLSAEKGQSRDSNVTTQPVKSDKASRGRATRLQTSTTGYGALESKPGCYGKNGRVEKPSRSGQTTYTNASGRQVTATTRTKCEISSQSQRNMRGTNHSESALITSSNTQTCGRDDGLRRGFLANQTETAASLIHGTDSQWKHPPGSPEEYYQTSLKTSQSPCSKEGDWQNSDGSSDSATGPSSIVQENTNKSDEPKVISSYFQLEDDRDPYSCDDETEHLAKIKKIEKKSEWRIASACSSIASIFKPKK</sequence>
<evidence type="ECO:0000256" key="4">
    <source>
        <dbReference type="SAM" id="MobiDB-lite"/>
    </source>
</evidence>
<dbReference type="InterPro" id="IPR027417">
    <property type="entry name" value="P-loop_NTPase"/>
</dbReference>
<organism evidence="5">
    <name type="scientific">Daphnia magna</name>
    <dbReference type="NCBI Taxonomy" id="35525"/>
    <lineage>
        <taxon>Eukaryota</taxon>
        <taxon>Metazoa</taxon>
        <taxon>Ecdysozoa</taxon>
        <taxon>Arthropoda</taxon>
        <taxon>Crustacea</taxon>
        <taxon>Branchiopoda</taxon>
        <taxon>Diplostraca</taxon>
        <taxon>Cladocera</taxon>
        <taxon>Anomopoda</taxon>
        <taxon>Daphniidae</taxon>
        <taxon>Daphnia</taxon>
    </lineage>
</organism>
<feature type="compositionally biased region" description="Polar residues" evidence="4">
    <location>
        <begin position="1230"/>
        <end position="1239"/>
    </location>
</feature>
<dbReference type="SUPFAM" id="SSF52540">
    <property type="entry name" value="P-loop containing nucleoside triphosphate hydrolases"/>
    <property type="match status" value="1"/>
</dbReference>
<evidence type="ECO:0000313" key="5">
    <source>
        <dbReference type="EMBL" id="JAN50144.1"/>
    </source>
</evidence>
<dbReference type="InterPro" id="IPR006703">
    <property type="entry name" value="G_AIG1"/>
</dbReference>
<feature type="compositionally biased region" description="Polar residues" evidence="4">
    <location>
        <begin position="1280"/>
        <end position="1331"/>
    </location>
</feature>
<feature type="compositionally biased region" description="Basic and acidic residues" evidence="4">
    <location>
        <begin position="679"/>
        <end position="692"/>
    </location>
</feature>
<name>A0A0P5PX97_9CRUS</name>
<evidence type="ECO:0000256" key="2">
    <source>
        <dbReference type="ARBA" id="ARBA00022741"/>
    </source>
</evidence>
<feature type="region of interest" description="Disordered" evidence="4">
    <location>
        <begin position="470"/>
        <end position="510"/>
    </location>
</feature>
<comment type="similarity">
    <text evidence="1">Belongs to the TRAFAC class TrmE-Era-EngA-EngB-Septin-like GTPase superfamily. AIG1/Toc34/Toc159-like paraseptin GTPase family. IAN subfamily.</text>
</comment>
<dbReference type="FunFam" id="3.40.50.300:FF:002209">
    <property type="entry name" value="Uncharacterized protein"/>
    <property type="match status" value="1"/>
</dbReference>
<evidence type="ECO:0000256" key="1">
    <source>
        <dbReference type="ARBA" id="ARBA00008535"/>
    </source>
</evidence>
<evidence type="ECO:0000256" key="3">
    <source>
        <dbReference type="SAM" id="Coils"/>
    </source>
</evidence>
<proteinExistence type="inferred from homology"/>
<feature type="compositionally biased region" description="Polar residues" evidence="4">
    <location>
        <begin position="483"/>
        <end position="507"/>
    </location>
</feature>
<keyword evidence="2" id="KW-0547">Nucleotide-binding</keyword>
<accession>A0A0P5PX97</accession>
<dbReference type="OrthoDB" id="2386367at2759"/>
<dbReference type="CDD" id="cd00882">
    <property type="entry name" value="Ras_like_GTPase"/>
    <property type="match status" value="1"/>
</dbReference>
<feature type="region of interest" description="Disordered" evidence="4">
    <location>
        <begin position="652"/>
        <end position="698"/>
    </location>
</feature>
<feature type="region of interest" description="Disordered" evidence="4">
    <location>
        <begin position="1353"/>
        <end position="1416"/>
    </location>
</feature>